<evidence type="ECO:0000313" key="1">
    <source>
        <dbReference type="EMBL" id="SVD61345.1"/>
    </source>
</evidence>
<reference evidence="1" key="1">
    <citation type="submission" date="2018-05" db="EMBL/GenBank/DDBJ databases">
        <authorList>
            <person name="Lanie J.A."/>
            <person name="Ng W.-L."/>
            <person name="Kazmierczak K.M."/>
            <person name="Andrzejewski T.M."/>
            <person name="Davidsen T.M."/>
            <person name="Wayne K.J."/>
            <person name="Tettelin H."/>
            <person name="Glass J.I."/>
            <person name="Rusch D."/>
            <person name="Podicherti R."/>
            <person name="Tsui H.-C.T."/>
            <person name="Winkler M.E."/>
        </authorList>
    </citation>
    <scope>NUCLEOTIDE SEQUENCE</scope>
</reference>
<sequence>MIEKNYKEQPRDILKRKMDADRLLKRVEKGFQVFLKSPFIEKKY</sequence>
<organism evidence="1">
    <name type="scientific">marine metagenome</name>
    <dbReference type="NCBI Taxonomy" id="408172"/>
    <lineage>
        <taxon>unclassified sequences</taxon>
        <taxon>metagenomes</taxon>
        <taxon>ecological metagenomes</taxon>
    </lineage>
</organism>
<accession>A0A382WSI2</accession>
<proteinExistence type="predicted"/>
<dbReference type="EMBL" id="UINC01161894">
    <property type="protein sequence ID" value="SVD61345.1"/>
    <property type="molecule type" value="Genomic_DNA"/>
</dbReference>
<name>A0A382WSI2_9ZZZZ</name>
<protein>
    <submittedName>
        <fullName evidence="1">Uncharacterized protein</fullName>
    </submittedName>
</protein>
<dbReference type="AlphaFoldDB" id="A0A382WSI2"/>
<gene>
    <name evidence="1" type="ORF">METZ01_LOCUS414199</name>
</gene>